<evidence type="ECO:0000313" key="4">
    <source>
        <dbReference type="Proteomes" id="UP000250572"/>
    </source>
</evidence>
<keyword evidence="2" id="KW-1133">Transmembrane helix</keyword>
<evidence type="ECO:0000256" key="1">
    <source>
        <dbReference type="SAM" id="Coils"/>
    </source>
</evidence>
<keyword evidence="2" id="KW-0472">Membrane</keyword>
<accession>A0A315VII9</accession>
<keyword evidence="2" id="KW-0812">Transmembrane</keyword>
<feature type="coiled-coil region" evidence="1">
    <location>
        <begin position="53"/>
        <end position="177"/>
    </location>
</feature>
<name>A0A315VII9_GAMAF</name>
<evidence type="ECO:0000313" key="3">
    <source>
        <dbReference type="EMBL" id="PWA22807.1"/>
    </source>
</evidence>
<protein>
    <submittedName>
        <fullName evidence="3">Uncharacterized protein</fullName>
    </submittedName>
</protein>
<dbReference type="AlphaFoldDB" id="A0A315VII9"/>
<proteinExistence type="predicted"/>
<gene>
    <name evidence="3" type="ORF">CCH79_00002209</name>
</gene>
<feature type="transmembrane region" description="Helical" evidence="2">
    <location>
        <begin position="256"/>
        <end position="275"/>
    </location>
</feature>
<dbReference type="Proteomes" id="UP000250572">
    <property type="component" value="Unassembled WGS sequence"/>
</dbReference>
<dbReference type="EMBL" id="NHOQ01001678">
    <property type="protein sequence ID" value="PWA22807.1"/>
    <property type="molecule type" value="Genomic_DNA"/>
</dbReference>
<evidence type="ECO:0000256" key="2">
    <source>
        <dbReference type="SAM" id="Phobius"/>
    </source>
</evidence>
<organism evidence="3 4">
    <name type="scientific">Gambusia affinis</name>
    <name type="common">Western mosquitofish</name>
    <name type="synonym">Heterandria affinis</name>
    <dbReference type="NCBI Taxonomy" id="33528"/>
    <lineage>
        <taxon>Eukaryota</taxon>
        <taxon>Metazoa</taxon>
        <taxon>Chordata</taxon>
        <taxon>Craniata</taxon>
        <taxon>Vertebrata</taxon>
        <taxon>Euteleostomi</taxon>
        <taxon>Actinopterygii</taxon>
        <taxon>Neopterygii</taxon>
        <taxon>Teleostei</taxon>
        <taxon>Neoteleostei</taxon>
        <taxon>Acanthomorphata</taxon>
        <taxon>Ovalentaria</taxon>
        <taxon>Atherinomorphae</taxon>
        <taxon>Cyprinodontiformes</taxon>
        <taxon>Poeciliidae</taxon>
        <taxon>Poeciliinae</taxon>
        <taxon>Gambusia</taxon>
    </lineage>
</organism>
<comment type="caution">
    <text evidence="3">The sequence shown here is derived from an EMBL/GenBank/DDBJ whole genome shotgun (WGS) entry which is preliminary data.</text>
</comment>
<reference evidence="3 4" key="1">
    <citation type="journal article" date="2018" name="G3 (Bethesda)">
        <title>A High-Quality Reference Genome for the Invasive Mosquitofish Gambusia affinis Using a Chicago Library.</title>
        <authorList>
            <person name="Hoffberg S.L."/>
            <person name="Troendle N.J."/>
            <person name="Glenn T.C."/>
            <person name="Mahmud O."/>
            <person name="Louha S."/>
            <person name="Chalopin D."/>
            <person name="Bennetzen J.L."/>
            <person name="Mauricio R."/>
        </authorList>
    </citation>
    <scope>NUCLEOTIDE SEQUENCE [LARGE SCALE GENOMIC DNA]</scope>
    <source>
        <strain evidence="3">NE01/NJP1002.9</strain>
        <tissue evidence="3">Muscle</tissue>
    </source>
</reference>
<sequence>MEGAYVVADEEAPATVEIKDLGKRYDLALKQHRLTKELYEKLVDQGQITEELMGEMEQENQSLTNKIKELKEQTENEKMSIEKNKELMHKKDLEEKKVKIGEMEDYLEKMKEENQLLAVELEELLKNHQEETAENIIKLSEMECTKKKKLERYAGIIEELKDEIHLLEKNLKDIQEDQILTVVKYEPGTEVLQTVEEDVYKNDLISVTSREWYLYPTIQTKKTPNQIKTTNFNIYIFSPFSWQEYGVRILQRGIKAAGYMILFFILFVVILLLLASSGTISDSNCNLWMVAFEFLEPYGELSYIVTPVF</sequence>
<keyword evidence="1" id="KW-0175">Coiled coil</keyword>
<keyword evidence="4" id="KW-1185">Reference proteome</keyword>